<feature type="compositionally biased region" description="Basic and acidic residues" evidence="1">
    <location>
        <begin position="92"/>
        <end position="113"/>
    </location>
</feature>
<dbReference type="Proteomes" id="UP000694559">
    <property type="component" value="Unplaced"/>
</dbReference>
<name>A0A8C6XKH2_NAJNA</name>
<feature type="compositionally biased region" description="Low complexity" evidence="1">
    <location>
        <begin position="31"/>
        <end position="56"/>
    </location>
</feature>
<dbReference type="AlphaFoldDB" id="A0A8C6XKH2"/>
<feature type="compositionally biased region" description="Low complexity" evidence="1">
    <location>
        <begin position="401"/>
        <end position="416"/>
    </location>
</feature>
<dbReference type="OrthoDB" id="2505895at2759"/>
<feature type="compositionally biased region" description="Basic and acidic residues" evidence="1">
    <location>
        <begin position="443"/>
        <end position="452"/>
    </location>
</feature>
<proteinExistence type="predicted"/>
<dbReference type="GeneTree" id="ENSGT00940000172169"/>
<evidence type="ECO:0000313" key="3">
    <source>
        <dbReference type="Proteomes" id="UP000694559"/>
    </source>
</evidence>
<reference evidence="2" key="1">
    <citation type="submission" date="2025-08" db="UniProtKB">
        <authorList>
            <consortium name="Ensembl"/>
        </authorList>
    </citation>
    <scope>IDENTIFICATION</scope>
</reference>
<sequence>MSLASTSSLSLNLESEGSVRSWLETGSGWTSPSAPSLAGSSSQLSLDSRSLPSLRANTDQGKSWQPISWPSAERKDYGRGGGGPEGPSAGSLRRDYGRPKEELDSPPKPEVRRPVSCPTAAEENFPSSPSASRELSPLAEEKLWRSSSALSKYVEGLRRKRLTDREPLEEASSSSSSLPIYQTAGAPFLRRCRSLKDHEDFPISLGGLGAEPGVDLVRSSSLRSLSSDCGVQPSFSPVLKGASRFGSYDSLVQNTADPCAKVASPMLGGDMVGPSRPRLWRSCLEPPLEESLDFGKEPLTFQSKRLAEIPREGKDPFSWKIPTLSYERKTDTDLDDFLPAIRKAQSPSSLSRSPKERKDGQRPLSVHFEDQAAPPQRTFLSEMKTILSPQPKAKEEPGHLSDSSDSSSGSVRSFKSADSVKCRPQVPRQEGEGCVGRGSSEGPKVHPRSEAEGREDDVTSIMMKYLGKE</sequence>
<feature type="region of interest" description="Disordered" evidence="1">
    <location>
        <begin position="337"/>
        <end position="459"/>
    </location>
</feature>
<reference evidence="2" key="2">
    <citation type="submission" date="2025-09" db="UniProtKB">
        <authorList>
            <consortium name="Ensembl"/>
        </authorList>
    </citation>
    <scope>IDENTIFICATION</scope>
</reference>
<dbReference type="OMA" id="CRTFKED"/>
<feature type="region of interest" description="Disordered" evidence="1">
    <location>
        <begin position="155"/>
        <end position="179"/>
    </location>
</feature>
<feature type="compositionally biased region" description="Polar residues" evidence="1">
    <location>
        <begin position="57"/>
        <end position="68"/>
    </location>
</feature>
<evidence type="ECO:0000256" key="1">
    <source>
        <dbReference type="SAM" id="MobiDB-lite"/>
    </source>
</evidence>
<organism evidence="2 3">
    <name type="scientific">Naja naja</name>
    <name type="common">Indian cobra</name>
    <dbReference type="NCBI Taxonomy" id="35670"/>
    <lineage>
        <taxon>Eukaryota</taxon>
        <taxon>Metazoa</taxon>
        <taxon>Chordata</taxon>
        <taxon>Craniata</taxon>
        <taxon>Vertebrata</taxon>
        <taxon>Euteleostomi</taxon>
        <taxon>Lepidosauria</taxon>
        <taxon>Squamata</taxon>
        <taxon>Bifurcata</taxon>
        <taxon>Unidentata</taxon>
        <taxon>Episquamata</taxon>
        <taxon>Toxicofera</taxon>
        <taxon>Serpentes</taxon>
        <taxon>Colubroidea</taxon>
        <taxon>Elapidae</taxon>
        <taxon>Elapinae</taxon>
        <taxon>Naja</taxon>
    </lineage>
</organism>
<feature type="region of interest" description="Disordered" evidence="1">
    <location>
        <begin position="23"/>
        <end position="139"/>
    </location>
</feature>
<accession>A0A8C6XKH2</accession>
<dbReference type="Ensembl" id="ENSNNAT00000016665.1">
    <property type="protein sequence ID" value="ENSNNAP00000015891.1"/>
    <property type="gene ID" value="ENSNNAG00000010649.1"/>
</dbReference>
<protein>
    <submittedName>
        <fullName evidence="2">Uncharacterized protein</fullName>
    </submittedName>
</protein>
<evidence type="ECO:0000313" key="2">
    <source>
        <dbReference type="Ensembl" id="ENSNNAP00000015891.1"/>
    </source>
</evidence>
<keyword evidence="3" id="KW-1185">Reference proteome</keyword>